<name>A0A023BBM6_GRENI</name>
<comment type="caution">
    <text evidence="1">The sequence shown here is derived from an EMBL/GenBank/DDBJ whole genome shotgun (WGS) entry which is preliminary data.</text>
</comment>
<accession>A0A023BBM6</accession>
<proteinExistence type="predicted"/>
<organism evidence="1 2">
    <name type="scientific">Gregarina niphandrodes</name>
    <name type="common">Septate eugregarine</name>
    <dbReference type="NCBI Taxonomy" id="110365"/>
    <lineage>
        <taxon>Eukaryota</taxon>
        <taxon>Sar</taxon>
        <taxon>Alveolata</taxon>
        <taxon>Apicomplexa</taxon>
        <taxon>Conoidasida</taxon>
        <taxon>Gregarinasina</taxon>
        <taxon>Eugregarinorida</taxon>
        <taxon>Gregarinidae</taxon>
        <taxon>Gregarina</taxon>
    </lineage>
</organism>
<keyword evidence="2" id="KW-1185">Reference proteome</keyword>
<sequence>MTYDPKLQGLEYHGCFVKDPQLTRHDGSLDRDSLKRQVYRQAQQDTTEGDYNIDYSLLPSVILVANIRTFSNNPSHSPVASGPKLLTMSLAVSLLPDAHPNDKFPLYIQDASLLNAEQLKF</sequence>
<dbReference type="RefSeq" id="XP_011134404.1">
    <property type="nucleotide sequence ID" value="XM_011136102.1"/>
</dbReference>
<dbReference type="VEuPathDB" id="CryptoDB:GNI_024820"/>
<dbReference type="EMBL" id="AFNH02000183">
    <property type="protein sequence ID" value="EZG79659.1"/>
    <property type="molecule type" value="Genomic_DNA"/>
</dbReference>
<dbReference type="Proteomes" id="UP000019763">
    <property type="component" value="Unassembled WGS sequence"/>
</dbReference>
<dbReference type="AlphaFoldDB" id="A0A023BBM6"/>
<evidence type="ECO:0000313" key="1">
    <source>
        <dbReference type="EMBL" id="EZG79659.1"/>
    </source>
</evidence>
<protein>
    <submittedName>
        <fullName evidence="1">Uncharacterized protein</fullName>
    </submittedName>
</protein>
<gene>
    <name evidence="1" type="ORF">GNI_024820</name>
</gene>
<evidence type="ECO:0000313" key="2">
    <source>
        <dbReference type="Proteomes" id="UP000019763"/>
    </source>
</evidence>
<dbReference type="GeneID" id="22911132"/>
<reference evidence="1" key="1">
    <citation type="submission" date="2013-12" db="EMBL/GenBank/DDBJ databases">
        <authorList>
            <person name="Omoto C.K."/>
            <person name="Sibley D."/>
            <person name="Venepally P."/>
            <person name="Hadjithomas M."/>
            <person name="Karamycheva S."/>
            <person name="Brunk B."/>
            <person name="Roos D."/>
            <person name="Caler E."/>
            <person name="Lorenzi H."/>
        </authorList>
    </citation>
    <scope>NUCLEOTIDE SEQUENCE</scope>
</reference>